<keyword evidence="3" id="KW-1185">Reference proteome</keyword>
<accession>A0A9W8NGH3</accession>
<dbReference type="PANTHER" id="PTHR24148:SF64">
    <property type="entry name" value="HETEROKARYON INCOMPATIBILITY DOMAIN-CONTAINING PROTEIN"/>
    <property type="match status" value="1"/>
</dbReference>
<dbReference type="PANTHER" id="PTHR24148">
    <property type="entry name" value="ANKYRIN REPEAT DOMAIN-CONTAINING PROTEIN 39 HOMOLOG-RELATED"/>
    <property type="match status" value="1"/>
</dbReference>
<organism evidence="2 3">
    <name type="scientific">Xylaria arbuscula</name>
    <dbReference type="NCBI Taxonomy" id="114810"/>
    <lineage>
        <taxon>Eukaryota</taxon>
        <taxon>Fungi</taxon>
        <taxon>Dikarya</taxon>
        <taxon>Ascomycota</taxon>
        <taxon>Pezizomycotina</taxon>
        <taxon>Sordariomycetes</taxon>
        <taxon>Xylariomycetidae</taxon>
        <taxon>Xylariales</taxon>
        <taxon>Xylariaceae</taxon>
        <taxon>Xylaria</taxon>
    </lineage>
</organism>
<comment type="caution">
    <text evidence="2">The sequence shown here is derived from an EMBL/GenBank/DDBJ whole genome shotgun (WGS) entry which is preliminary data.</text>
</comment>
<dbReference type="InterPro" id="IPR052895">
    <property type="entry name" value="HetReg/Transcr_Mod"/>
</dbReference>
<proteinExistence type="predicted"/>
<reference evidence="2" key="1">
    <citation type="submission" date="2022-07" db="EMBL/GenBank/DDBJ databases">
        <title>Genome Sequence of Xylaria arbuscula.</title>
        <authorList>
            <person name="Buettner E."/>
        </authorList>
    </citation>
    <scope>NUCLEOTIDE SEQUENCE</scope>
    <source>
        <strain evidence="2">VT107</strain>
    </source>
</reference>
<name>A0A9W8NGH3_9PEZI</name>
<dbReference type="Pfam" id="PF06985">
    <property type="entry name" value="HET"/>
    <property type="match status" value="1"/>
</dbReference>
<dbReference type="Proteomes" id="UP001148614">
    <property type="component" value="Unassembled WGS sequence"/>
</dbReference>
<dbReference type="AlphaFoldDB" id="A0A9W8NGH3"/>
<evidence type="ECO:0000313" key="2">
    <source>
        <dbReference type="EMBL" id="KAJ3574374.1"/>
    </source>
</evidence>
<gene>
    <name evidence="2" type="ORF">NPX13_g4383</name>
</gene>
<dbReference type="InterPro" id="IPR010730">
    <property type="entry name" value="HET"/>
</dbReference>
<dbReference type="EMBL" id="JANPWZ010000615">
    <property type="protein sequence ID" value="KAJ3574374.1"/>
    <property type="molecule type" value="Genomic_DNA"/>
</dbReference>
<sequence length="142" mass="15760">MADIYSKAKTVQVWLSPHSPPMTEAIQFIENLSSKATSFGANDEILPLSRDHLPSIAISQDKAKVLINDAIHAHVDVFFLCSWFNRVWIVQEATLATELVLSCGLSTIRWDVFAVGAKILRGALRNLPDTTERQRMGSIKPA</sequence>
<evidence type="ECO:0000259" key="1">
    <source>
        <dbReference type="Pfam" id="PF06985"/>
    </source>
</evidence>
<evidence type="ECO:0000313" key="3">
    <source>
        <dbReference type="Proteomes" id="UP001148614"/>
    </source>
</evidence>
<dbReference type="VEuPathDB" id="FungiDB:F4678DRAFT_484670"/>
<feature type="domain" description="Heterokaryon incompatibility" evidence="1">
    <location>
        <begin position="1"/>
        <end position="92"/>
    </location>
</feature>
<protein>
    <recommendedName>
        <fullName evidence="1">Heterokaryon incompatibility domain-containing protein</fullName>
    </recommendedName>
</protein>